<dbReference type="InterPro" id="IPR027477">
    <property type="entry name" value="Succ_DH/fumarate_Rdtase_cat_sf"/>
</dbReference>
<evidence type="ECO:0000259" key="4">
    <source>
        <dbReference type="Pfam" id="PF00890"/>
    </source>
</evidence>
<dbReference type="RefSeq" id="WP_425558379.1">
    <property type="nucleotide sequence ID" value="NZ_BAAAGX010000046.1"/>
</dbReference>
<dbReference type="Gene3D" id="1.20.58.100">
    <property type="entry name" value="Fumarate reductase/succinate dehydrogenase flavoprotein-like, C-terminal domain"/>
    <property type="match status" value="1"/>
</dbReference>
<keyword evidence="2" id="KW-0560">Oxidoreductase</keyword>
<dbReference type="InterPro" id="IPR030664">
    <property type="entry name" value="SdhA/FrdA/AprA"/>
</dbReference>
<dbReference type="Gene3D" id="3.90.700.10">
    <property type="entry name" value="Succinate dehydrogenase/fumarate reductase flavoprotein, catalytic domain"/>
    <property type="match status" value="1"/>
</dbReference>
<reference evidence="6 7" key="1">
    <citation type="journal article" date="2019" name="Int. J. Syst. Evol. Microbiol.">
        <title>The Global Catalogue of Microorganisms (GCM) 10K type strain sequencing project: providing services to taxonomists for standard genome sequencing and annotation.</title>
        <authorList>
            <consortium name="The Broad Institute Genomics Platform"/>
            <consortium name="The Broad Institute Genome Sequencing Center for Infectious Disease"/>
            <person name="Wu L."/>
            <person name="Ma J."/>
        </authorList>
    </citation>
    <scope>NUCLEOTIDE SEQUENCE [LARGE SCALE GENOMIC DNA]</scope>
    <source>
        <strain evidence="6 7">JCM 10425</strain>
    </source>
</reference>
<dbReference type="Pfam" id="PF02910">
    <property type="entry name" value="Succ_DH_flav_C"/>
    <property type="match status" value="1"/>
</dbReference>
<protein>
    <submittedName>
        <fullName evidence="6">Fumarate reductase/succinate dehydrogenase flavoprotein subunit</fullName>
    </submittedName>
</protein>
<evidence type="ECO:0000313" key="7">
    <source>
        <dbReference type="Proteomes" id="UP001500967"/>
    </source>
</evidence>
<dbReference type="SUPFAM" id="SSF56425">
    <property type="entry name" value="Succinate dehydrogenase/fumarate reductase flavoprotein, catalytic domain"/>
    <property type="match status" value="1"/>
</dbReference>
<dbReference type="NCBIfam" id="NF005866">
    <property type="entry name" value="PRK07803.1"/>
    <property type="match status" value="1"/>
</dbReference>
<dbReference type="PANTHER" id="PTHR11632:SF51">
    <property type="entry name" value="SUCCINATE DEHYDROGENASE [UBIQUINONE] FLAVOPROTEIN SUBUNIT, MITOCHONDRIAL"/>
    <property type="match status" value="1"/>
</dbReference>
<dbReference type="PIRSF" id="PIRSF000171">
    <property type="entry name" value="SDHA_APRA_LASPO"/>
    <property type="match status" value="1"/>
</dbReference>
<feature type="domain" description="Fumarate reductase/succinate dehydrogenase flavoprotein-like C-terminal" evidence="5">
    <location>
        <begin position="487"/>
        <end position="602"/>
    </location>
</feature>
<dbReference type="Proteomes" id="UP001500967">
    <property type="component" value="Unassembled WGS sequence"/>
</dbReference>
<dbReference type="SUPFAM" id="SSF46977">
    <property type="entry name" value="Succinate dehydrogenase/fumarate reductase flavoprotein C-terminal domain"/>
    <property type="match status" value="1"/>
</dbReference>
<dbReference type="Pfam" id="PF00890">
    <property type="entry name" value="FAD_binding_2"/>
    <property type="match status" value="1"/>
</dbReference>
<dbReference type="InterPro" id="IPR003953">
    <property type="entry name" value="FAD-dep_OxRdtase_2_FAD-bd"/>
</dbReference>
<feature type="region of interest" description="Disordered" evidence="3">
    <location>
        <begin position="626"/>
        <end position="678"/>
    </location>
</feature>
<name>A0ABN0VAT4_9ACTN</name>
<evidence type="ECO:0000256" key="2">
    <source>
        <dbReference type="ARBA" id="ARBA00023002"/>
    </source>
</evidence>
<feature type="compositionally biased region" description="Basic and acidic residues" evidence="3">
    <location>
        <begin position="644"/>
        <end position="678"/>
    </location>
</feature>
<evidence type="ECO:0000256" key="1">
    <source>
        <dbReference type="ARBA" id="ARBA00022630"/>
    </source>
</evidence>
<accession>A0ABN0VAT4</accession>
<gene>
    <name evidence="6" type="ORF">GCM10009539_84930</name>
</gene>
<sequence>MTNIEKHSYDVVVIGAGGAGLRAAIEARQQGMRTAIICKSLFGKAHTVMAEGGAAAAMGNVNSKDNWQVHFRDTMRGGKFLNHWRMAELHAREAPQRIWELETYGALFDRTKDGKISQRNFGGHEYPRLAHVGDRTGLELIRTLQQKIVSLQQDDQREHGDFEKYLRVFHEVTVSELLKDGDRISGAFGYARDDGRFLLFEAPAVVLATGGIGKSFQVTSNSWEYTGDGHALALRAGGTLVNMEFVQFHPTGMVWPPSVKGILVTESVRGDGGVLTNSEGKRFMFDYIPDVFKDKYATSEEEADRWYTDADNNRRPPELLPRDEVARAINSEVKAGRGSPHGGVYLDVSKRLPADEIRRRLPSMYHQFKELADVDITAEPMEVGPTCHYVMGGIEVDPDSQAAVGVSGLFAAGEVSGGMHGSNRLGGNSLSDLLVFGRRAGSYAAEYVTGLEGRPSVLDSDVEAAVSFALAPLSREDGENPYQVQLDLQKTMHELVGIIRKAPEIENALSTLVALRERASTVSAVGGRTYNPGWHVALDLRNLLVVAECVARAALIREESRGGHTRDDFPEMSAHWRQRNLICSLAKDEPGVTVREQPLPTMPVELLSLFERTELSKYLTDEELSVLASSPEAPPAVVAAARQPSEDTSRDSSPETVADERSTTGDAVGRSHSEGSRG</sequence>
<evidence type="ECO:0000256" key="3">
    <source>
        <dbReference type="SAM" id="MobiDB-lite"/>
    </source>
</evidence>
<dbReference type="InterPro" id="IPR015939">
    <property type="entry name" value="Fum_Rdtase/Succ_DH_flav-like_C"/>
</dbReference>
<evidence type="ECO:0000259" key="5">
    <source>
        <dbReference type="Pfam" id="PF02910"/>
    </source>
</evidence>
<comment type="caution">
    <text evidence="6">The sequence shown here is derived from an EMBL/GenBank/DDBJ whole genome shotgun (WGS) entry which is preliminary data.</text>
</comment>
<proteinExistence type="predicted"/>
<dbReference type="InterPro" id="IPR036188">
    <property type="entry name" value="FAD/NAD-bd_sf"/>
</dbReference>
<evidence type="ECO:0000313" key="6">
    <source>
        <dbReference type="EMBL" id="GAA0283842.1"/>
    </source>
</evidence>
<keyword evidence="1" id="KW-0285">Flavoprotein</keyword>
<feature type="domain" description="FAD-dependent oxidoreductase 2 FAD-binding" evidence="4">
    <location>
        <begin position="10"/>
        <end position="430"/>
    </location>
</feature>
<dbReference type="InterPro" id="IPR037099">
    <property type="entry name" value="Fum_R/Succ_DH_flav-like_C_sf"/>
</dbReference>
<keyword evidence="7" id="KW-1185">Reference proteome</keyword>
<dbReference type="EMBL" id="BAAAGX010000046">
    <property type="protein sequence ID" value="GAA0283842.1"/>
    <property type="molecule type" value="Genomic_DNA"/>
</dbReference>
<dbReference type="SUPFAM" id="SSF51905">
    <property type="entry name" value="FAD/NAD(P)-binding domain"/>
    <property type="match status" value="1"/>
</dbReference>
<feature type="compositionally biased region" description="Low complexity" evidence="3">
    <location>
        <begin position="626"/>
        <end position="641"/>
    </location>
</feature>
<dbReference type="PRINTS" id="PR00368">
    <property type="entry name" value="FADPNR"/>
</dbReference>
<organism evidence="6 7">
    <name type="scientific">Cryptosporangium japonicum</name>
    <dbReference type="NCBI Taxonomy" id="80872"/>
    <lineage>
        <taxon>Bacteria</taxon>
        <taxon>Bacillati</taxon>
        <taxon>Actinomycetota</taxon>
        <taxon>Actinomycetes</taxon>
        <taxon>Cryptosporangiales</taxon>
        <taxon>Cryptosporangiaceae</taxon>
        <taxon>Cryptosporangium</taxon>
    </lineage>
</organism>
<dbReference type="PANTHER" id="PTHR11632">
    <property type="entry name" value="SUCCINATE DEHYDROGENASE 2 FLAVOPROTEIN SUBUNIT"/>
    <property type="match status" value="1"/>
</dbReference>
<dbReference type="Gene3D" id="3.50.50.60">
    <property type="entry name" value="FAD/NAD(P)-binding domain"/>
    <property type="match status" value="1"/>
</dbReference>